<dbReference type="RefSeq" id="WP_152766877.1">
    <property type="nucleotide sequence ID" value="NZ_WHLY01000004.1"/>
</dbReference>
<name>A0A7C9FTV3_9BACT</name>
<organism evidence="1 2">
    <name type="scientific">Salmonirosea aquatica</name>
    <dbReference type="NCBI Taxonomy" id="2654236"/>
    <lineage>
        <taxon>Bacteria</taxon>
        <taxon>Pseudomonadati</taxon>
        <taxon>Bacteroidota</taxon>
        <taxon>Cytophagia</taxon>
        <taxon>Cytophagales</taxon>
        <taxon>Spirosomataceae</taxon>
        <taxon>Salmonirosea</taxon>
    </lineage>
</organism>
<dbReference type="EMBL" id="WHLY01000004">
    <property type="protein sequence ID" value="MPR37412.1"/>
    <property type="molecule type" value="Genomic_DNA"/>
</dbReference>
<evidence type="ECO:0000313" key="1">
    <source>
        <dbReference type="EMBL" id="MPR37412.1"/>
    </source>
</evidence>
<protein>
    <submittedName>
        <fullName evidence="1">Uncharacterized protein</fullName>
    </submittedName>
</protein>
<dbReference type="AlphaFoldDB" id="A0A7C9FTV3"/>
<sequence length="300" mass="33437">MKAEKYLKDLAQTYQGIDLSQAQHVLSSNIDARTILAQKTVHEELMKGEVIQVRNVSLNDKGLPRHFFGFSLFHLDRQADSTKPVLRISSMSPTINPTQIDQAKALTLMAKPGYTDEIQKALSKATGSIAADFMEEIKEIAGVMSQPIAPIAKAIELKRSLANIADWYFESDAQKRKDFLTKTGSLFTITYQQGVRVQNLQGERDGVLAQIHQIPLSEFPTNHRGVPINERQVKKLLCGYSITVVPESGTEAEGAPIAQVKFNPIVGKLLEIEEGQPRLVQNEQLKKQPEPEGPTVRRRI</sequence>
<dbReference type="Proteomes" id="UP000479293">
    <property type="component" value="Unassembled WGS sequence"/>
</dbReference>
<reference evidence="1 2" key="1">
    <citation type="submission" date="2019-10" db="EMBL/GenBank/DDBJ databases">
        <title>Draft Genome Sequence of Cytophagaceae sp. SJW1-29.</title>
        <authorList>
            <person name="Choi A."/>
        </authorList>
    </citation>
    <scope>NUCLEOTIDE SEQUENCE [LARGE SCALE GENOMIC DNA]</scope>
    <source>
        <strain evidence="1 2">SJW1-29</strain>
    </source>
</reference>
<gene>
    <name evidence="1" type="ORF">GBK04_29820</name>
</gene>
<proteinExistence type="predicted"/>
<accession>A0A7C9FTV3</accession>
<evidence type="ECO:0000313" key="2">
    <source>
        <dbReference type="Proteomes" id="UP000479293"/>
    </source>
</evidence>
<keyword evidence="2" id="KW-1185">Reference proteome</keyword>
<comment type="caution">
    <text evidence="1">The sequence shown here is derived from an EMBL/GenBank/DDBJ whole genome shotgun (WGS) entry which is preliminary data.</text>
</comment>